<gene>
    <name evidence="1" type="ORF">EHUX00137_LOCUS14612</name>
</gene>
<sequence>MLLAASFVSAGETCSSGIAGDAARRGCAEWCKAEKAPNHCRFCKCAGCAFCSGVATTVGGDGASAGKRKAQGAFRHSALPWPHRRSSRATSASCSARVGTVPFVMWMPGRTGSTWVQEALNSHPEVTMLGEVFNNGTSHDGFTQAMCRFYGAPAGRRVRRARGFKQKFFQCNADLKEKLCEYERQPWAQRALESCLRPASTPPPPGMAPDAGWNVTTRSFSVFTAVGARVICSLRRSSLDRALSKAVQVSFFKKCGVSNAVTAAERACLERMKAEGVRVSVEYVLDVMRQAEMAAAYNAAICEAQARVSPVFYLWYEDLLAQPDRVFEELQRFIGVEPRPLRSTAQRIVSKGAASWISNLDEVRAAATALRGGKAALEDGRCKKS</sequence>
<dbReference type="Gene3D" id="3.40.50.300">
    <property type="entry name" value="P-loop containing nucleotide triphosphate hydrolases"/>
    <property type="match status" value="1"/>
</dbReference>
<dbReference type="EMBL" id="HBIR01019315">
    <property type="protein sequence ID" value="CAE0544939.1"/>
    <property type="molecule type" value="Transcribed_RNA"/>
</dbReference>
<evidence type="ECO:0008006" key="2">
    <source>
        <dbReference type="Google" id="ProtNLM"/>
    </source>
</evidence>
<organism evidence="1">
    <name type="scientific">Emiliania huxleyi</name>
    <name type="common">Coccolithophore</name>
    <name type="synonym">Pontosphaera huxleyi</name>
    <dbReference type="NCBI Taxonomy" id="2903"/>
    <lineage>
        <taxon>Eukaryota</taxon>
        <taxon>Haptista</taxon>
        <taxon>Haptophyta</taxon>
        <taxon>Prymnesiophyceae</taxon>
        <taxon>Isochrysidales</taxon>
        <taxon>Noelaerhabdaceae</taxon>
        <taxon>Emiliania</taxon>
    </lineage>
</organism>
<dbReference type="AlphaFoldDB" id="A0A7S3S6T1"/>
<dbReference type="InterPro" id="IPR027417">
    <property type="entry name" value="P-loop_NTPase"/>
</dbReference>
<name>A0A7S3S6T1_EMIHU</name>
<evidence type="ECO:0000313" key="1">
    <source>
        <dbReference type="EMBL" id="CAE0544939.1"/>
    </source>
</evidence>
<dbReference type="SUPFAM" id="SSF52540">
    <property type="entry name" value="P-loop containing nucleoside triphosphate hydrolases"/>
    <property type="match status" value="1"/>
</dbReference>
<reference evidence="1" key="1">
    <citation type="submission" date="2021-01" db="EMBL/GenBank/DDBJ databases">
        <authorList>
            <person name="Corre E."/>
            <person name="Pelletier E."/>
            <person name="Niang G."/>
            <person name="Scheremetjew M."/>
            <person name="Finn R."/>
            <person name="Kale V."/>
            <person name="Holt S."/>
            <person name="Cochrane G."/>
            <person name="Meng A."/>
            <person name="Brown T."/>
            <person name="Cohen L."/>
        </authorList>
    </citation>
    <scope>NUCLEOTIDE SEQUENCE</scope>
    <source>
        <strain evidence="1">379</strain>
    </source>
</reference>
<proteinExistence type="predicted"/>
<accession>A0A7S3S6T1</accession>
<protein>
    <recommendedName>
        <fullName evidence="2">Sulfotransferase domain-containing protein</fullName>
    </recommendedName>
</protein>